<protein>
    <submittedName>
        <fullName evidence="3">Beta-lactamase</fullName>
    </submittedName>
</protein>
<dbReference type="InterPro" id="IPR012338">
    <property type="entry name" value="Beta-lactam/transpept-like"/>
</dbReference>
<proteinExistence type="predicted"/>
<name>A0ABR5PC93_9LACO</name>
<keyword evidence="4" id="KW-1185">Reference proteome</keyword>
<evidence type="ECO:0000313" key="3">
    <source>
        <dbReference type="EMBL" id="KRL16120.1"/>
    </source>
</evidence>
<reference evidence="3 4" key="1">
    <citation type="journal article" date="2015" name="Genome Announc.">
        <title>Expanding the biotechnology potential of lactobacilli through comparative genomics of 213 strains and associated genera.</title>
        <authorList>
            <person name="Sun Z."/>
            <person name="Harris H.M."/>
            <person name="McCann A."/>
            <person name="Guo C."/>
            <person name="Argimon S."/>
            <person name="Zhang W."/>
            <person name="Yang X."/>
            <person name="Jeffery I.B."/>
            <person name="Cooney J.C."/>
            <person name="Kagawa T.F."/>
            <person name="Liu W."/>
            <person name="Song Y."/>
            <person name="Salvetti E."/>
            <person name="Wrobel A."/>
            <person name="Rasinkangas P."/>
            <person name="Parkhill J."/>
            <person name="Rea M.C."/>
            <person name="O'Sullivan O."/>
            <person name="Ritari J."/>
            <person name="Douillard F.P."/>
            <person name="Paul Ross R."/>
            <person name="Yang R."/>
            <person name="Briner A.E."/>
            <person name="Felis G.E."/>
            <person name="de Vos W.M."/>
            <person name="Barrangou R."/>
            <person name="Klaenhammer T.R."/>
            <person name="Caufield P.W."/>
            <person name="Cui Y."/>
            <person name="Zhang H."/>
            <person name="O'Toole P.W."/>
        </authorList>
    </citation>
    <scope>NUCLEOTIDE SEQUENCE [LARGE SCALE GENOMIC DNA]</scope>
    <source>
        <strain evidence="3 4">DSM 19907</strain>
    </source>
</reference>
<organism evidence="3 4">
    <name type="scientific">Lentilactobacillus rapi DSM 19907 = JCM 15042</name>
    <dbReference type="NCBI Taxonomy" id="1423795"/>
    <lineage>
        <taxon>Bacteria</taxon>
        <taxon>Bacillati</taxon>
        <taxon>Bacillota</taxon>
        <taxon>Bacilli</taxon>
        <taxon>Lactobacillales</taxon>
        <taxon>Lactobacillaceae</taxon>
        <taxon>Lentilactobacillus</taxon>
    </lineage>
</organism>
<dbReference type="EMBL" id="AZEI01000076">
    <property type="protein sequence ID" value="KRL16120.1"/>
    <property type="molecule type" value="Genomic_DNA"/>
</dbReference>
<accession>A0ABR5PC93</accession>
<evidence type="ECO:0000313" key="4">
    <source>
        <dbReference type="Proteomes" id="UP000051977"/>
    </source>
</evidence>
<dbReference type="Proteomes" id="UP000051977">
    <property type="component" value="Unassembled WGS sequence"/>
</dbReference>
<dbReference type="InterPro" id="IPR050789">
    <property type="entry name" value="Diverse_Enzym_Activities"/>
</dbReference>
<gene>
    <name evidence="3" type="ORF">FD12_GL000593</name>
</gene>
<feature type="domain" description="Beta-lactamase-related" evidence="2">
    <location>
        <begin position="43"/>
        <end position="347"/>
    </location>
</feature>
<dbReference type="SUPFAM" id="SSF56601">
    <property type="entry name" value="beta-lactamase/transpeptidase-like"/>
    <property type="match status" value="1"/>
</dbReference>
<evidence type="ECO:0000259" key="2">
    <source>
        <dbReference type="Pfam" id="PF00144"/>
    </source>
</evidence>
<dbReference type="Gene3D" id="3.40.710.10">
    <property type="entry name" value="DD-peptidase/beta-lactamase superfamily"/>
    <property type="match status" value="1"/>
</dbReference>
<sequence length="368" mass="41788">MLTAFSDMIGLLKFDLPAISNLEWRNGHERIMSMKYNETIAKMHQFVDDQIVPGVTYGIINQHSVLSSYFGNQELIPETLPLEQGELYDLASLTKVVGTTNLIVRLLALGKLSLDDSLSRYLPEWQSPQVTIRHLLTHTSDIVGYIPNRNQLPKDELIPALLNLKSGPDIGKVVHYQDYNFIFLGWIASTIMGEPVQQLISEYVLRPLELRQATFHPQNPLEVVPTEKLPHEGLLRGSVHDPKARILGVDCGSAGLFATLTDLVHFSKWLLGQISYPDFLSNTWLDQFFVDQTPDHTKNRSFGWILREYNGHPYILHTGFTGTLIVIDRTAQQALVFLSNRVHPNALNKAFFPYRSELIRTFIREANA</sequence>
<dbReference type="PANTHER" id="PTHR43283">
    <property type="entry name" value="BETA-LACTAMASE-RELATED"/>
    <property type="match status" value="1"/>
</dbReference>
<evidence type="ECO:0000256" key="1">
    <source>
        <dbReference type="ARBA" id="ARBA00022801"/>
    </source>
</evidence>
<keyword evidence="1" id="KW-0378">Hydrolase</keyword>
<dbReference type="Pfam" id="PF00144">
    <property type="entry name" value="Beta-lactamase"/>
    <property type="match status" value="1"/>
</dbReference>
<dbReference type="PANTHER" id="PTHR43283:SF11">
    <property type="entry name" value="BETA-LACTAMASE-RELATED DOMAIN-CONTAINING PROTEIN"/>
    <property type="match status" value="1"/>
</dbReference>
<dbReference type="InterPro" id="IPR001466">
    <property type="entry name" value="Beta-lactam-related"/>
</dbReference>
<comment type="caution">
    <text evidence="3">The sequence shown here is derived from an EMBL/GenBank/DDBJ whole genome shotgun (WGS) entry which is preliminary data.</text>
</comment>